<feature type="compositionally biased region" description="Low complexity" evidence="6">
    <location>
        <begin position="347"/>
        <end position="365"/>
    </location>
</feature>
<dbReference type="Pfam" id="PF03783">
    <property type="entry name" value="CsgG"/>
    <property type="match status" value="1"/>
</dbReference>
<protein>
    <submittedName>
        <fullName evidence="8">CsgG/HfaB family protein</fullName>
    </submittedName>
</protein>
<feature type="region of interest" description="Disordered" evidence="6">
    <location>
        <begin position="336"/>
        <end position="381"/>
    </location>
</feature>
<dbReference type="EMBL" id="CP118246">
    <property type="protein sequence ID" value="WDR01350.1"/>
    <property type="molecule type" value="Genomic_DNA"/>
</dbReference>
<keyword evidence="7" id="KW-1133">Transmembrane helix</keyword>
<evidence type="ECO:0000256" key="7">
    <source>
        <dbReference type="SAM" id="Phobius"/>
    </source>
</evidence>
<name>A0ABY7YK59_9HYPH</name>
<keyword evidence="7" id="KW-0812">Transmembrane</keyword>
<evidence type="ECO:0000256" key="2">
    <source>
        <dbReference type="ARBA" id="ARBA00022729"/>
    </source>
</evidence>
<keyword evidence="2" id="KW-0732">Signal</keyword>
<keyword evidence="3 7" id="KW-0472">Membrane</keyword>
<keyword evidence="1" id="KW-1003">Cell membrane</keyword>
<dbReference type="Gene3D" id="3.40.50.10610">
    <property type="entry name" value="ABC-type transport auxiliary lipoprotein component"/>
    <property type="match status" value="2"/>
</dbReference>
<proteinExistence type="predicted"/>
<evidence type="ECO:0000256" key="6">
    <source>
        <dbReference type="SAM" id="MobiDB-lite"/>
    </source>
</evidence>
<evidence type="ECO:0000256" key="5">
    <source>
        <dbReference type="ARBA" id="ARBA00023288"/>
    </source>
</evidence>
<keyword evidence="5" id="KW-0449">Lipoprotein</keyword>
<evidence type="ECO:0000313" key="9">
    <source>
        <dbReference type="Proteomes" id="UP001220530"/>
    </source>
</evidence>
<dbReference type="InterPro" id="IPR005534">
    <property type="entry name" value="Curli_assmbl/transp-comp_CsgG"/>
</dbReference>
<dbReference type="Proteomes" id="UP001220530">
    <property type="component" value="Chromosome"/>
</dbReference>
<accession>A0ABY7YK59</accession>
<gene>
    <name evidence="8" type="ORF">PSQ19_10980</name>
</gene>
<reference evidence="8 9" key="1">
    <citation type="submission" date="2023-02" db="EMBL/GenBank/DDBJ databases">
        <title>Devosia algicola sp. nov., isolated from the phycosphere of marine algae.</title>
        <authorList>
            <person name="Kim J.M."/>
            <person name="Lee J.K."/>
            <person name="Choi B.J."/>
            <person name="Bayburt H."/>
            <person name="Jeon C.O."/>
        </authorList>
    </citation>
    <scope>NUCLEOTIDE SEQUENCE [LARGE SCALE GENOMIC DNA]</scope>
    <source>
        <strain evidence="8 9">G20-9</strain>
    </source>
</reference>
<keyword evidence="9" id="KW-1185">Reference proteome</keyword>
<dbReference type="RefSeq" id="WP_282217761.1">
    <property type="nucleotide sequence ID" value="NZ_CP118246.1"/>
</dbReference>
<evidence type="ECO:0000256" key="1">
    <source>
        <dbReference type="ARBA" id="ARBA00022475"/>
    </source>
</evidence>
<feature type="transmembrane region" description="Helical" evidence="7">
    <location>
        <begin position="20"/>
        <end position="40"/>
    </location>
</feature>
<evidence type="ECO:0000313" key="8">
    <source>
        <dbReference type="EMBL" id="WDR01350.1"/>
    </source>
</evidence>
<dbReference type="PANTHER" id="PTHR41164:SF1">
    <property type="entry name" value="CURLI PRODUCTION ASSEMBLY_TRANSPORT COMPONENT CSGG"/>
    <property type="match status" value="1"/>
</dbReference>
<evidence type="ECO:0000256" key="3">
    <source>
        <dbReference type="ARBA" id="ARBA00023136"/>
    </source>
</evidence>
<evidence type="ECO:0000256" key="4">
    <source>
        <dbReference type="ARBA" id="ARBA00023139"/>
    </source>
</evidence>
<sequence length="381" mass="40240">MSYISEVHVTDTLQSARKLAMAVLGTALVVVLTGCVASPFDQKGSLTAGRYQPVLAPITPINADLRALPPPSQRVTVSVYDFPDLTGQFKDQTNFQSLSKAVSQGGSSMLINALQDAGQRHWFTVLDRAALNDLLKERQIVTEMRKVYRGEQNINPGVLPPLNSASIILEGGITGYDTNVQTGGAGANFLGIGGSTKWTQDTITVTLRAVSTKTSEVLASVTVNKVIASVALDGNMFLYVQMDKLLQAETGYTQNEPKQIAVQGAIEKAVKSLIIEGAQLHIWSFKDKAAGNALIAQYNVEKYGETAVADTRPQALPVTRNAAAVVQTQPIRFRTPQPKAAPVASVTTYPAPAGGAPSTAGAAPADKALPPAQGADGETLN</sequence>
<organism evidence="8 9">
    <name type="scientific">Devosia algicola</name>
    <dbReference type="NCBI Taxonomy" id="3026418"/>
    <lineage>
        <taxon>Bacteria</taxon>
        <taxon>Pseudomonadati</taxon>
        <taxon>Pseudomonadota</taxon>
        <taxon>Alphaproteobacteria</taxon>
        <taxon>Hyphomicrobiales</taxon>
        <taxon>Devosiaceae</taxon>
        <taxon>Devosia</taxon>
    </lineage>
</organism>
<keyword evidence="4" id="KW-0564">Palmitate</keyword>
<dbReference type="PANTHER" id="PTHR41164">
    <property type="entry name" value="CURLI PRODUCTION ASSEMBLY/TRANSPORT COMPONENT CSGG"/>
    <property type="match status" value="1"/>
</dbReference>